<proteinExistence type="predicted"/>
<organism evidence="1 2">
    <name type="scientific">Acaulospora colombiana</name>
    <dbReference type="NCBI Taxonomy" id="27376"/>
    <lineage>
        <taxon>Eukaryota</taxon>
        <taxon>Fungi</taxon>
        <taxon>Fungi incertae sedis</taxon>
        <taxon>Mucoromycota</taxon>
        <taxon>Glomeromycotina</taxon>
        <taxon>Glomeromycetes</taxon>
        <taxon>Diversisporales</taxon>
        <taxon>Acaulosporaceae</taxon>
        <taxon>Acaulospora</taxon>
    </lineage>
</organism>
<accession>A0ACA9PMB2</accession>
<evidence type="ECO:0000313" key="2">
    <source>
        <dbReference type="Proteomes" id="UP000789525"/>
    </source>
</evidence>
<gene>
    <name evidence="1" type="ORF">ACOLOM_LOCUS10902</name>
</gene>
<protein>
    <submittedName>
        <fullName evidence="1">14591_t:CDS:1</fullName>
    </submittedName>
</protein>
<name>A0ACA9PMB2_9GLOM</name>
<feature type="non-terminal residue" evidence="1">
    <location>
        <position position="47"/>
    </location>
</feature>
<dbReference type="EMBL" id="CAJVPT010036948">
    <property type="protein sequence ID" value="CAG8716003.1"/>
    <property type="molecule type" value="Genomic_DNA"/>
</dbReference>
<reference evidence="1" key="1">
    <citation type="submission" date="2021-06" db="EMBL/GenBank/DDBJ databases">
        <authorList>
            <person name="Kallberg Y."/>
            <person name="Tangrot J."/>
            <person name="Rosling A."/>
        </authorList>
    </citation>
    <scope>NUCLEOTIDE SEQUENCE</scope>
    <source>
        <strain evidence="1">CL356</strain>
    </source>
</reference>
<dbReference type="Proteomes" id="UP000789525">
    <property type="component" value="Unassembled WGS sequence"/>
</dbReference>
<comment type="caution">
    <text evidence="1">The sequence shown here is derived from an EMBL/GenBank/DDBJ whole genome shotgun (WGS) entry which is preliminary data.</text>
</comment>
<sequence>DLELDPKLDLDLEDIENTTSSLRDKCRATVLYPPPSTFEYFVHLRPL</sequence>
<keyword evidence="2" id="KW-1185">Reference proteome</keyword>
<evidence type="ECO:0000313" key="1">
    <source>
        <dbReference type="EMBL" id="CAG8716003.1"/>
    </source>
</evidence>
<feature type="non-terminal residue" evidence="1">
    <location>
        <position position="1"/>
    </location>
</feature>